<reference evidence="1" key="1">
    <citation type="journal article" date="2014" name="Front. Microbiol.">
        <title>High frequency of phylogenetically diverse reductive dehalogenase-homologous genes in deep subseafloor sedimentary metagenomes.</title>
        <authorList>
            <person name="Kawai M."/>
            <person name="Futagami T."/>
            <person name="Toyoda A."/>
            <person name="Takaki Y."/>
            <person name="Nishi S."/>
            <person name="Hori S."/>
            <person name="Arai W."/>
            <person name="Tsubouchi T."/>
            <person name="Morono Y."/>
            <person name="Uchiyama I."/>
            <person name="Ito T."/>
            <person name="Fujiyama A."/>
            <person name="Inagaki F."/>
            <person name="Takami H."/>
        </authorList>
    </citation>
    <scope>NUCLEOTIDE SEQUENCE</scope>
    <source>
        <strain evidence="1">Expedition CK06-06</strain>
    </source>
</reference>
<comment type="caution">
    <text evidence="1">The sequence shown here is derived from an EMBL/GenBank/DDBJ whole genome shotgun (WGS) entry which is preliminary data.</text>
</comment>
<dbReference type="AlphaFoldDB" id="X1SFL0"/>
<dbReference type="EMBL" id="BARW01019136">
    <property type="protein sequence ID" value="GAI91807.1"/>
    <property type="molecule type" value="Genomic_DNA"/>
</dbReference>
<name>X1SFL0_9ZZZZ</name>
<feature type="non-terminal residue" evidence="1">
    <location>
        <position position="128"/>
    </location>
</feature>
<accession>X1SFL0</accession>
<gene>
    <name evidence="1" type="ORF">S12H4_32614</name>
</gene>
<protein>
    <submittedName>
        <fullName evidence="1">Uncharacterized protein</fullName>
    </submittedName>
</protein>
<evidence type="ECO:0000313" key="1">
    <source>
        <dbReference type="EMBL" id="GAI91807.1"/>
    </source>
</evidence>
<proteinExistence type="predicted"/>
<organism evidence="1">
    <name type="scientific">marine sediment metagenome</name>
    <dbReference type="NCBI Taxonomy" id="412755"/>
    <lineage>
        <taxon>unclassified sequences</taxon>
        <taxon>metagenomes</taxon>
        <taxon>ecological metagenomes</taxon>
    </lineage>
</organism>
<sequence length="128" mass="14564">MKIMRCPECGSEAITENKKNISIKEPFADEVNIEINENVCTSCGSQGDFFDQNETLIDETIKNLKQKSIKNILNDLTDDKMSMSSIERALEMPQRTLTKWKNGINYPSSAGIALMRFIKLFPWLLEVA</sequence>